<sequence length="135" mass="15558">MQLIALSLCVNAQVVRLGYTTLKVVTQFGENLIGKSNCQSFVSDNRHHRFVRRDEKGAEETTPSKTTFTAIHPIILLFYQRYNESPPSPPLAFKHWYMQLKTEETTLRWRRLSHLQEVLTKSCFEIVSSVSSAVK</sequence>
<protein>
    <submittedName>
        <fullName evidence="1">Uncharacterized protein</fullName>
    </submittedName>
</protein>
<accession>A0A382LLK8</accession>
<name>A0A382LLK8_9ZZZZ</name>
<proteinExistence type="predicted"/>
<reference evidence="1" key="1">
    <citation type="submission" date="2018-05" db="EMBL/GenBank/DDBJ databases">
        <authorList>
            <person name="Lanie J.A."/>
            <person name="Ng W.-L."/>
            <person name="Kazmierczak K.M."/>
            <person name="Andrzejewski T.M."/>
            <person name="Davidsen T.M."/>
            <person name="Wayne K.J."/>
            <person name="Tettelin H."/>
            <person name="Glass J.I."/>
            <person name="Rusch D."/>
            <person name="Podicherti R."/>
            <person name="Tsui H.-C.T."/>
            <person name="Winkler M.E."/>
        </authorList>
    </citation>
    <scope>NUCLEOTIDE SEQUENCE</scope>
</reference>
<dbReference type="EMBL" id="UINC01087926">
    <property type="protein sequence ID" value="SVC37714.1"/>
    <property type="molecule type" value="Genomic_DNA"/>
</dbReference>
<gene>
    <name evidence="1" type="ORF">METZ01_LOCUS290568</name>
</gene>
<evidence type="ECO:0000313" key="1">
    <source>
        <dbReference type="EMBL" id="SVC37714.1"/>
    </source>
</evidence>
<dbReference type="AlphaFoldDB" id="A0A382LLK8"/>
<organism evidence="1">
    <name type="scientific">marine metagenome</name>
    <dbReference type="NCBI Taxonomy" id="408172"/>
    <lineage>
        <taxon>unclassified sequences</taxon>
        <taxon>metagenomes</taxon>
        <taxon>ecological metagenomes</taxon>
    </lineage>
</organism>